<evidence type="ECO:0000313" key="2">
    <source>
        <dbReference type="EMBL" id="RUS68345.1"/>
    </source>
</evidence>
<comment type="caution">
    <text evidence="2">The sequence shown here is derived from an EMBL/GenBank/DDBJ whole genome shotgun (WGS) entry which is preliminary data.</text>
</comment>
<reference evidence="2 3" key="1">
    <citation type="submission" date="2018-01" db="EMBL/GenBank/DDBJ databases">
        <title>Saezia sanguinis gen. nov., sp. nov., in the order Burkholderiales isolated from human blood.</title>
        <authorList>
            <person name="Medina-Pascual M.J."/>
            <person name="Valdezate S."/>
            <person name="Monzon S."/>
            <person name="Cuesta I."/>
            <person name="Carrasco G."/>
            <person name="Villalon P."/>
            <person name="Saez-Nieto J.A."/>
        </authorList>
    </citation>
    <scope>NUCLEOTIDE SEQUENCE [LARGE SCALE GENOMIC DNA]</scope>
    <source>
        <strain evidence="2 3">CNM695-12</strain>
    </source>
</reference>
<evidence type="ECO:0000313" key="3">
    <source>
        <dbReference type="Proteomes" id="UP000286947"/>
    </source>
</evidence>
<accession>A0A433SHW4</accession>
<sequence precursor="true">MPKSIRTLTLACLGAIALSGCQFLADIIPAAPRTDGPAPATGTAPETITFYSADNPPWARLHVGKMACAEGVSFNISRADANNELDLNWKGRQYTLRRVQTSSGAFRYEDPASGMVLIQIPAKSLLLDAKIGQRLADECNPG</sequence>
<protein>
    <recommendedName>
        <fullName evidence="4">C-type lysozyme inhibitor domain-containing protein</fullName>
    </recommendedName>
</protein>
<feature type="signal peptide" evidence="1">
    <location>
        <begin position="1"/>
        <end position="24"/>
    </location>
</feature>
<dbReference type="Proteomes" id="UP000286947">
    <property type="component" value="Unassembled WGS sequence"/>
</dbReference>
<keyword evidence="3" id="KW-1185">Reference proteome</keyword>
<keyword evidence="1" id="KW-0732">Signal</keyword>
<evidence type="ECO:0000256" key="1">
    <source>
        <dbReference type="SAM" id="SignalP"/>
    </source>
</evidence>
<organism evidence="2 3">
    <name type="scientific">Saezia sanguinis</name>
    <dbReference type="NCBI Taxonomy" id="1965230"/>
    <lineage>
        <taxon>Bacteria</taxon>
        <taxon>Pseudomonadati</taxon>
        <taxon>Pseudomonadota</taxon>
        <taxon>Betaproteobacteria</taxon>
        <taxon>Burkholderiales</taxon>
        <taxon>Saeziaceae</taxon>
        <taxon>Saezia</taxon>
    </lineage>
</organism>
<gene>
    <name evidence="2" type="ORF">CUZ56_00835</name>
</gene>
<feature type="chain" id="PRO_5019304582" description="C-type lysozyme inhibitor domain-containing protein" evidence="1">
    <location>
        <begin position="25"/>
        <end position="142"/>
    </location>
</feature>
<name>A0A433SHW4_9BURK</name>
<dbReference type="EMBL" id="PQSP01000001">
    <property type="protein sequence ID" value="RUS68345.1"/>
    <property type="molecule type" value="Genomic_DNA"/>
</dbReference>
<dbReference type="RefSeq" id="WP_126978415.1">
    <property type="nucleotide sequence ID" value="NZ_CAWUGC010000008.1"/>
</dbReference>
<evidence type="ECO:0008006" key="4">
    <source>
        <dbReference type="Google" id="ProtNLM"/>
    </source>
</evidence>
<dbReference type="AlphaFoldDB" id="A0A433SHW4"/>
<dbReference type="PROSITE" id="PS51257">
    <property type="entry name" value="PROKAR_LIPOPROTEIN"/>
    <property type="match status" value="1"/>
</dbReference>
<proteinExistence type="predicted"/>
<dbReference type="OrthoDB" id="5297272at2"/>